<dbReference type="PANTHER" id="PTHR24096">
    <property type="entry name" value="LONG-CHAIN-FATTY-ACID--COA LIGASE"/>
    <property type="match status" value="1"/>
</dbReference>
<accession>W2SW84</accession>
<sequence length="75" mass="8355">VVIYIPKGDDHPLPDGVISWNEVVKSQYSNNIPKPNVDLDKDIIMLPYSSGTTGPPKGVMLSHRNFGTMINIYKQ</sequence>
<dbReference type="OrthoDB" id="5846073at2759"/>
<dbReference type="InterPro" id="IPR042099">
    <property type="entry name" value="ANL_N_sf"/>
</dbReference>
<dbReference type="PROSITE" id="PS00455">
    <property type="entry name" value="AMP_BINDING"/>
    <property type="match status" value="1"/>
</dbReference>
<dbReference type="InterPro" id="IPR020845">
    <property type="entry name" value="AMP-binding_CS"/>
</dbReference>
<dbReference type="Gene3D" id="3.40.50.12780">
    <property type="entry name" value="N-terminal domain of ligase-like"/>
    <property type="match status" value="1"/>
</dbReference>
<evidence type="ECO:0000256" key="2">
    <source>
        <dbReference type="ARBA" id="ARBA00023140"/>
    </source>
</evidence>
<feature type="domain" description="AMP-dependent synthetase/ligase" evidence="3">
    <location>
        <begin position="32"/>
        <end position="69"/>
    </location>
</feature>
<dbReference type="SUPFAM" id="SSF56801">
    <property type="entry name" value="Acetyl-CoA synthetase-like"/>
    <property type="match status" value="1"/>
</dbReference>
<dbReference type="GO" id="GO:0005777">
    <property type="term" value="C:peroxisome"/>
    <property type="evidence" value="ECO:0007669"/>
    <property type="project" value="UniProtKB-SubCell"/>
</dbReference>
<dbReference type="EMBL" id="KI661966">
    <property type="protein sequence ID" value="ETN73096.1"/>
    <property type="molecule type" value="Genomic_DNA"/>
</dbReference>
<dbReference type="InterPro" id="IPR000873">
    <property type="entry name" value="AMP-dep_synth/lig_dom"/>
</dbReference>
<reference evidence="5" key="1">
    <citation type="journal article" date="2014" name="Nat. Genet.">
        <title>Genome of the human hookworm Necator americanus.</title>
        <authorList>
            <person name="Tang Y.T."/>
            <person name="Gao X."/>
            <person name="Rosa B.A."/>
            <person name="Abubucker S."/>
            <person name="Hallsworth-Pepin K."/>
            <person name="Martin J."/>
            <person name="Tyagi R."/>
            <person name="Heizer E."/>
            <person name="Zhang X."/>
            <person name="Bhonagiri-Palsikar V."/>
            <person name="Minx P."/>
            <person name="Warren W.C."/>
            <person name="Wang Q."/>
            <person name="Zhan B."/>
            <person name="Hotez P.J."/>
            <person name="Sternberg P.W."/>
            <person name="Dougall A."/>
            <person name="Gaze S.T."/>
            <person name="Mulvenna J."/>
            <person name="Sotillo J."/>
            <person name="Ranganathan S."/>
            <person name="Rabelo E.M."/>
            <person name="Wilson R.K."/>
            <person name="Felgner P.L."/>
            <person name="Bethony J."/>
            <person name="Hawdon J.M."/>
            <person name="Gasser R.B."/>
            <person name="Loukas A."/>
            <person name="Mitreva M."/>
        </authorList>
    </citation>
    <scope>NUCLEOTIDE SEQUENCE [LARGE SCALE GENOMIC DNA]</scope>
</reference>
<dbReference type="Pfam" id="PF00501">
    <property type="entry name" value="AMP-binding"/>
    <property type="match status" value="1"/>
</dbReference>
<feature type="non-terminal residue" evidence="4">
    <location>
        <position position="1"/>
    </location>
</feature>
<dbReference type="GO" id="GO:0016405">
    <property type="term" value="F:CoA-ligase activity"/>
    <property type="evidence" value="ECO:0007669"/>
    <property type="project" value="TreeGrafter"/>
</dbReference>
<organism evidence="4 5">
    <name type="scientific">Necator americanus</name>
    <name type="common">Human hookworm</name>
    <dbReference type="NCBI Taxonomy" id="51031"/>
    <lineage>
        <taxon>Eukaryota</taxon>
        <taxon>Metazoa</taxon>
        <taxon>Ecdysozoa</taxon>
        <taxon>Nematoda</taxon>
        <taxon>Chromadorea</taxon>
        <taxon>Rhabditida</taxon>
        <taxon>Rhabditina</taxon>
        <taxon>Rhabditomorpha</taxon>
        <taxon>Strongyloidea</taxon>
        <taxon>Ancylostomatidae</taxon>
        <taxon>Bunostominae</taxon>
        <taxon>Necator</taxon>
    </lineage>
</organism>
<dbReference type="PANTHER" id="PTHR24096:SF422">
    <property type="entry name" value="BCDNA.GH02901"/>
    <property type="match status" value="1"/>
</dbReference>
<dbReference type="Proteomes" id="UP000053676">
    <property type="component" value="Unassembled WGS sequence"/>
</dbReference>
<protein>
    <recommendedName>
        <fullName evidence="3">AMP-dependent synthetase/ligase domain-containing protein</fullName>
    </recommendedName>
</protein>
<keyword evidence="5" id="KW-1185">Reference proteome</keyword>
<evidence type="ECO:0000259" key="3">
    <source>
        <dbReference type="Pfam" id="PF00501"/>
    </source>
</evidence>
<proteinExistence type="predicted"/>
<gene>
    <name evidence="4" type="ORF">NECAME_18526</name>
</gene>
<evidence type="ECO:0000256" key="1">
    <source>
        <dbReference type="ARBA" id="ARBA00004275"/>
    </source>
</evidence>
<evidence type="ECO:0000313" key="5">
    <source>
        <dbReference type="Proteomes" id="UP000053676"/>
    </source>
</evidence>
<name>W2SW84_NECAM</name>
<dbReference type="STRING" id="51031.W2SW84"/>
<comment type="subcellular location">
    <subcellularLocation>
        <location evidence="1">Peroxisome</location>
    </subcellularLocation>
</comment>
<keyword evidence="2" id="KW-0576">Peroxisome</keyword>
<dbReference type="AlphaFoldDB" id="W2SW84"/>
<dbReference type="KEGG" id="nai:NECAME_18526"/>
<evidence type="ECO:0000313" key="4">
    <source>
        <dbReference type="EMBL" id="ETN73096.1"/>
    </source>
</evidence>